<dbReference type="AlphaFoldDB" id="A0A0J8R6V0"/>
<organism evidence="1 2">
    <name type="scientific">Coccidioides immitis RMSCC 3703</name>
    <dbReference type="NCBI Taxonomy" id="454286"/>
    <lineage>
        <taxon>Eukaryota</taxon>
        <taxon>Fungi</taxon>
        <taxon>Dikarya</taxon>
        <taxon>Ascomycota</taxon>
        <taxon>Pezizomycotina</taxon>
        <taxon>Eurotiomycetes</taxon>
        <taxon>Eurotiomycetidae</taxon>
        <taxon>Onygenales</taxon>
        <taxon>Onygenaceae</taxon>
        <taxon>Coccidioides</taxon>
    </lineage>
</organism>
<gene>
    <name evidence="1" type="ORF">CISG_08263</name>
</gene>
<proteinExistence type="predicted"/>
<protein>
    <submittedName>
        <fullName evidence="1">Uncharacterized protein</fullName>
    </submittedName>
</protein>
<sequence length="304" mass="33469">MPMHGKALQPPLLCLLDGPFGSRHLTASMLLKSEVLMILAKSRFPLNYISGLAWSRPAIRADPTKQIETWYFMRGDPPAKPPSMLTLNTPTFDQTHVIQRPPPLDRMSPKPISIPARAEMLPYDDGKSTRVTLAKFWINIAVRDGLCWPKPANSPAQGDLAQVPGNVTVACYLSVGEFLQDFANSRTAPLPIFGRYGSHTDPDAASLVEGHREMTVFYLRHCFVSADVGHPNWVTLDVALIDRSLDAEKLTATDTPAAISPAKFILPAVSMPRLPPPAADDDISLRYYGSYGDRLENSANVLHE</sequence>
<reference evidence="2" key="1">
    <citation type="journal article" date="2010" name="Genome Res.">
        <title>Population genomic sequencing of Coccidioides fungi reveals recent hybridization and transposon control.</title>
        <authorList>
            <person name="Neafsey D.E."/>
            <person name="Barker B.M."/>
            <person name="Sharpton T.J."/>
            <person name="Stajich J.E."/>
            <person name="Park D.J."/>
            <person name="Whiston E."/>
            <person name="Hung C.-Y."/>
            <person name="McMahan C."/>
            <person name="White J."/>
            <person name="Sykes S."/>
            <person name="Heiman D."/>
            <person name="Young S."/>
            <person name="Zeng Q."/>
            <person name="Abouelleil A."/>
            <person name="Aftuck L."/>
            <person name="Bessette D."/>
            <person name="Brown A."/>
            <person name="FitzGerald M."/>
            <person name="Lui A."/>
            <person name="Macdonald J.P."/>
            <person name="Priest M."/>
            <person name="Orbach M.J."/>
            <person name="Galgiani J.N."/>
            <person name="Kirkland T.N."/>
            <person name="Cole G.T."/>
            <person name="Birren B.W."/>
            <person name="Henn M.R."/>
            <person name="Taylor J.W."/>
            <person name="Rounsley S.D."/>
        </authorList>
    </citation>
    <scope>NUCLEOTIDE SEQUENCE [LARGE SCALE GENOMIC DNA]</scope>
    <source>
        <strain evidence="2">RMSCC 3703</strain>
    </source>
</reference>
<dbReference type="EMBL" id="DS268184">
    <property type="protein sequence ID" value="KMU80155.1"/>
    <property type="molecule type" value="Genomic_DNA"/>
</dbReference>
<accession>A0A0J8R6V0</accession>
<evidence type="ECO:0000313" key="1">
    <source>
        <dbReference type="EMBL" id="KMU80155.1"/>
    </source>
</evidence>
<evidence type="ECO:0000313" key="2">
    <source>
        <dbReference type="Proteomes" id="UP000054559"/>
    </source>
</evidence>
<dbReference type="Proteomes" id="UP000054559">
    <property type="component" value="Unassembled WGS sequence"/>
</dbReference>
<name>A0A0J8R6V0_COCIT</name>